<comment type="caution">
    <text evidence="3">The sequence shown here is derived from an EMBL/GenBank/DDBJ whole genome shotgun (WGS) entry which is preliminary data.</text>
</comment>
<evidence type="ECO:0000313" key="4">
    <source>
        <dbReference type="Proteomes" id="UP000186955"/>
    </source>
</evidence>
<keyword evidence="4" id="KW-1185">Reference proteome</keyword>
<gene>
    <name evidence="1" type="ORF">PENSUB_13563</name>
    <name evidence="3" type="ORF">PENSUB_8943</name>
    <name evidence="2" type="ORF">PENSUB_9994</name>
</gene>
<dbReference type="EMBL" id="MNBE01000688">
    <property type="protein sequence ID" value="OKO97703.1"/>
    <property type="molecule type" value="Genomic_DNA"/>
</dbReference>
<evidence type="ECO:0000313" key="3">
    <source>
        <dbReference type="EMBL" id="OKO98692.1"/>
    </source>
</evidence>
<protein>
    <submittedName>
        <fullName evidence="3">Uncharacterized protein</fullName>
    </submittedName>
</protein>
<dbReference type="AlphaFoldDB" id="A0A1Q5TES7"/>
<name>A0A1Q5TES7_9EURO</name>
<dbReference type="EMBL" id="MNBE01000666">
    <property type="protein sequence ID" value="OKO98692.1"/>
    <property type="molecule type" value="Genomic_DNA"/>
</dbReference>
<dbReference type="EMBL" id="MNBE01000768">
    <property type="protein sequence ID" value="OKO89845.1"/>
    <property type="molecule type" value="Genomic_DNA"/>
</dbReference>
<accession>A0A1Q5TES7</accession>
<organism evidence="3 4">
    <name type="scientific">Penicillium subrubescens</name>
    <dbReference type="NCBI Taxonomy" id="1316194"/>
    <lineage>
        <taxon>Eukaryota</taxon>
        <taxon>Fungi</taxon>
        <taxon>Dikarya</taxon>
        <taxon>Ascomycota</taxon>
        <taxon>Pezizomycotina</taxon>
        <taxon>Eurotiomycetes</taxon>
        <taxon>Eurotiomycetidae</taxon>
        <taxon>Eurotiales</taxon>
        <taxon>Aspergillaceae</taxon>
        <taxon>Penicillium</taxon>
    </lineage>
</organism>
<evidence type="ECO:0000313" key="2">
    <source>
        <dbReference type="EMBL" id="OKO97703.1"/>
    </source>
</evidence>
<reference evidence="3 4" key="1">
    <citation type="submission" date="2016-10" db="EMBL/GenBank/DDBJ databases">
        <title>Genome sequence of the ascomycete fungus Penicillium subrubescens.</title>
        <authorList>
            <person name="De Vries R.P."/>
            <person name="Peng M."/>
            <person name="Dilokpimol A."/>
            <person name="Hilden K."/>
            <person name="Makela M.R."/>
            <person name="Grigoriev I."/>
            <person name="Riley R."/>
            <person name="Granchi Z."/>
        </authorList>
    </citation>
    <scope>NUCLEOTIDE SEQUENCE [LARGE SCALE GENOMIC DNA]</scope>
    <source>
        <strain evidence="3 4">CBS 132785</strain>
    </source>
</reference>
<evidence type="ECO:0000313" key="1">
    <source>
        <dbReference type="EMBL" id="OKO89845.1"/>
    </source>
</evidence>
<dbReference type="Proteomes" id="UP000186955">
    <property type="component" value="Unassembled WGS sequence"/>
</dbReference>
<sequence>MRLETKTVTKFEEVIIKDNLLAKSTKVRSEYTNTNYTKRQITKVKVLTTKDTNTRIAIRTKRENQQWVQRVRRENTKKLTEEEAAAAKLAELRRKALASSDIDRMFEPFDIFFEDREGDSSLRV</sequence>
<proteinExistence type="predicted"/>